<dbReference type="SUPFAM" id="SSF54427">
    <property type="entry name" value="NTF2-like"/>
    <property type="match status" value="1"/>
</dbReference>
<dbReference type="EMBL" id="WNDS01000004">
    <property type="protein sequence ID" value="KAF1013769.1"/>
    <property type="molecule type" value="Genomic_DNA"/>
</dbReference>
<organism evidence="2 3">
    <name type="scientific">Stenotrophomonas maltophilia</name>
    <name type="common">Pseudomonas maltophilia</name>
    <name type="synonym">Xanthomonas maltophilia</name>
    <dbReference type="NCBI Taxonomy" id="40324"/>
    <lineage>
        <taxon>Bacteria</taxon>
        <taxon>Pseudomonadati</taxon>
        <taxon>Pseudomonadota</taxon>
        <taxon>Gammaproteobacteria</taxon>
        <taxon>Lysobacterales</taxon>
        <taxon>Lysobacteraceae</taxon>
        <taxon>Stenotrophomonas</taxon>
        <taxon>Stenotrophomonas maltophilia group</taxon>
    </lineage>
</organism>
<evidence type="ECO:0000313" key="2">
    <source>
        <dbReference type="EMBL" id="KAF1013769.1"/>
    </source>
</evidence>
<dbReference type="AlphaFoldDB" id="A0A7V8JKC3"/>
<comment type="caution">
    <text evidence="2">The sequence shown here is derived from an EMBL/GenBank/DDBJ whole genome shotgun (WGS) entry which is preliminary data.</text>
</comment>
<proteinExistence type="predicted"/>
<dbReference type="Pfam" id="PF14534">
    <property type="entry name" value="DUF4440"/>
    <property type="match status" value="1"/>
</dbReference>
<sequence length="122" mass="13798">MPAPAALARALEALDRALHTPQLRADRQQLDALLAPDFSEIGSSGRCWSRADTLRDLPAATEPVSLEACDFTVWQLADDLAQVRYRSRYHREGAQRWVLRSSLWRQAQGRWQMVFHQGTPAA</sequence>
<name>A0A7V8JKC3_STEMA</name>
<accession>A0A7V8JKC3</accession>
<dbReference type="InterPro" id="IPR027843">
    <property type="entry name" value="DUF4440"/>
</dbReference>
<evidence type="ECO:0000259" key="1">
    <source>
        <dbReference type="Pfam" id="PF14534"/>
    </source>
</evidence>
<evidence type="ECO:0000313" key="3">
    <source>
        <dbReference type="Proteomes" id="UP000487117"/>
    </source>
</evidence>
<dbReference type="Gene3D" id="3.10.450.50">
    <property type="match status" value="1"/>
</dbReference>
<gene>
    <name evidence="2" type="ORF">GAK31_02776</name>
</gene>
<dbReference type="InterPro" id="IPR032710">
    <property type="entry name" value="NTF2-like_dom_sf"/>
</dbReference>
<dbReference type="Proteomes" id="UP000487117">
    <property type="component" value="Unassembled WGS sequence"/>
</dbReference>
<protein>
    <recommendedName>
        <fullName evidence="1">DUF4440 domain-containing protein</fullName>
    </recommendedName>
</protein>
<reference evidence="3" key="1">
    <citation type="journal article" date="2020" name="MBio">
        <title>Horizontal gene transfer to a defensive symbiont with a reduced genome amongst a multipartite beetle microbiome.</title>
        <authorList>
            <person name="Waterworth S.C."/>
            <person name="Florez L.V."/>
            <person name="Rees E.R."/>
            <person name="Hertweck C."/>
            <person name="Kaltenpoth M."/>
            <person name="Kwan J.C."/>
        </authorList>
    </citation>
    <scope>NUCLEOTIDE SEQUENCE [LARGE SCALE GENOMIC DNA]</scope>
</reference>
<feature type="domain" description="DUF4440" evidence="1">
    <location>
        <begin position="11"/>
        <end position="113"/>
    </location>
</feature>